<reference evidence="2" key="1">
    <citation type="submission" date="2018-02" db="EMBL/GenBank/DDBJ databases">
        <authorList>
            <person name="Cohen D.B."/>
            <person name="Kent A.D."/>
        </authorList>
    </citation>
    <scope>NUCLEOTIDE SEQUENCE</scope>
</reference>
<dbReference type="EMBL" id="OIVN01005551">
    <property type="protein sequence ID" value="SPD22924.1"/>
    <property type="molecule type" value="Genomic_DNA"/>
</dbReference>
<dbReference type="AlphaFoldDB" id="A0A2N9IFH5"/>
<name>A0A2N9IFH5_FAGSY</name>
<accession>A0A2N9IFH5</accession>
<protein>
    <submittedName>
        <fullName evidence="2">Uncharacterized protein</fullName>
    </submittedName>
</protein>
<evidence type="ECO:0000313" key="2">
    <source>
        <dbReference type="EMBL" id="SPD22924.1"/>
    </source>
</evidence>
<gene>
    <name evidence="2" type="ORF">FSB_LOCUS50806</name>
</gene>
<feature type="region of interest" description="Disordered" evidence="1">
    <location>
        <begin position="200"/>
        <end position="230"/>
    </location>
</feature>
<organism evidence="2">
    <name type="scientific">Fagus sylvatica</name>
    <name type="common">Beechnut</name>
    <dbReference type="NCBI Taxonomy" id="28930"/>
    <lineage>
        <taxon>Eukaryota</taxon>
        <taxon>Viridiplantae</taxon>
        <taxon>Streptophyta</taxon>
        <taxon>Embryophyta</taxon>
        <taxon>Tracheophyta</taxon>
        <taxon>Spermatophyta</taxon>
        <taxon>Magnoliopsida</taxon>
        <taxon>eudicotyledons</taxon>
        <taxon>Gunneridae</taxon>
        <taxon>Pentapetalae</taxon>
        <taxon>rosids</taxon>
        <taxon>fabids</taxon>
        <taxon>Fagales</taxon>
        <taxon>Fagaceae</taxon>
        <taxon>Fagus</taxon>
    </lineage>
</organism>
<proteinExistence type="predicted"/>
<sequence length="531" mass="59717">MGTAVLMEKLGLELTVHDITYVYRLQKTGKDQYTLVARHWERKLVTGLPDSNKDFTAINLSLVERRTVEHLLQKPCFIDSAGRPCLASVLLGYVPTYQSFQKGPTVKDRRQTEVTVSRPGIEQEDIIQAVPLTRKKGVQIPHLVNPLSDPNFVPSTQPSGVGLPVVHFPSLFDPNPQTSDDMPIQRRSIDIGFVLGTSVPQSSGTSLLSPPPDGRSVKEDDSVMKGNGVRGGQVADAVGKALLLPRDMKVWNEDSSEHMLENLKRDSVLVTVSDFFLFPFLWIFEAGSRLLETEQRLRAGLDENIRLKASEKNALAAAQMAENGRKSAEAGLLSSERQIIEWSEKYDRELERSSILRGNISALEDELSEVRVALQKAEDLAQSYYDQGFDEAATSLQSQLKEECNKHFIQGWRAALDQAGVDDASELYDLGPRHRPFDRPRPSNLKRQKPLRAKWILKLAVSKLGTSRFLTLNFKRGEMTQTEKRTLMLLINFTDNQIFVRIFFAFPVSFIRRGDDTICFCMPCFLHKKGG</sequence>
<evidence type="ECO:0000256" key="1">
    <source>
        <dbReference type="SAM" id="MobiDB-lite"/>
    </source>
</evidence>